<accession>A0AAN6F4Y7</accession>
<protein>
    <submittedName>
        <fullName evidence="1">Uncharacterized protein</fullName>
    </submittedName>
</protein>
<proteinExistence type="predicted"/>
<dbReference type="AlphaFoldDB" id="A0AAN6F4Y7"/>
<reference evidence="1" key="1">
    <citation type="submission" date="2023-01" db="EMBL/GenBank/DDBJ databases">
        <title>Exophiala dermititidis isolated from Cystic Fibrosis Patient.</title>
        <authorList>
            <person name="Kurbessoian T."/>
            <person name="Crocker A."/>
            <person name="Murante D."/>
            <person name="Hogan D.A."/>
            <person name="Stajich J.E."/>
        </authorList>
    </citation>
    <scope>NUCLEOTIDE SEQUENCE</scope>
    <source>
        <strain evidence="1">Ex8</strain>
    </source>
</reference>
<gene>
    <name evidence="1" type="ORF">HRR80_000372</name>
</gene>
<sequence>MGREDCSAVVKIKHGILEVKLWPQPGKDPFSPFAQWDWLLATDQGQCSAVLISRDRVPQKYFVPQTDPDASIGPLSLASLDAVRIESDRRLDTGQAAPAGVVKAMERILDDAGKCNKLRAQRHTSVVGTLLPVDVEVRPDVDSDSEGNGDEFVDETKAKSNSKKVWGNKFFHSGYARRQGEMLRRLCEAEYVSLLQFMGVAYLLTIDDSETCSVWPLGAHPSGSHVFAMGNADSLVELHPDTPMVYLNFADIDAVQREAMEKRRFGSFMNATHGLKPSMYLLNPVPEELDHLPHQYFLVPSTTLATESLRQRNEAYLQARDNSTVGSLSKNARPLELKYKEPLDVYAVDGEHLKDALQGLMRRLATNGTTLWGDAVTGLGAEIHFEDFVTTQREVVGQYVSMLLGDSQ</sequence>
<dbReference type="Proteomes" id="UP001161757">
    <property type="component" value="Unassembled WGS sequence"/>
</dbReference>
<dbReference type="EMBL" id="JAJGCB010000001">
    <property type="protein sequence ID" value="KAJ8995607.1"/>
    <property type="molecule type" value="Genomic_DNA"/>
</dbReference>
<name>A0AAN6F4Y7_EXODE</name>
<evidence type="ECO:0000313" key="2">
    <source>
        <dbReference type="Proteomes" id="UP001161757"/>
    </source>
</evidence>
<organism evidence="1 2">
    <name type="scientific">Exophiala dermatitidis</name>
    <name type="common">Black yeast-like fungus</name>
    <name type="synonym">Wangiella dermatitidis</name>
    <dbReference type="NCBI Taxonomy" id="5970"/>
    <lineage>
        <taxon>Eukaryota</taxon>
        <taxon>Fungi</taxon>
        <taxon>Dikarya</taxon>
        <taxon>Ascomycota</taxon>
        <taxon>Pezizomycotina</taxon>
        <taxon>Eurotiomycetes</taxon>
        <taxon>Chaetothyriomycetidae</taxon>
        <taxon>Chaetothyriales</taxon>
        <taxon>Herpotrichiellaceae</taxon>
        <taxon>Exophiala</taxon>
    </lineage>
</organism>
<evidence type="ECO:0000313" key="1">
    <source>
        <dbReference type="EMBL" id="KAJ8995607.1"/>
    </source>
</evidence>
<comment type="caution">
    <text evidence="1">The sequence shown here is derived from an EMBL/GenBank/DDBJ whole genome shotgun (WGS) entry which is preliminary data.</text>
</comment>